<evidence type="ECO:0000256" key="2">
    <source>
        <dbReference type="SAM" id="MobiDB-lite"/>
    </source>
</evidence>
<feature type="transmembrane region" description="Helical" evidence="3">
    <location>
        <begin position="198"/>
        <end position="216"/>
    </location>
</feature>
<evidence type="ECO:0000256" key="3">
    <source>
        <dbReference type="SAM" id="Phobius"/>
    </source>
</evidence>
<proteinExistence type="predicted"/>
<evidence type="ECO:0000313" key="4">
    <source>
        <dbReference type="EMBL" id="KAK9784000.1"/>
    </source>
</evidence>
<feature type="compositionally biased region" description="Basic and acidic residues" evidence="2">
    <location>
        <begin position="57"/>
        <end position="66"/>
    </location>
</feature>
<accession>A0ABR2YA08</accession>
<feature type="compositionally biased region" description="Basic and acidic residues" evidence="2">
    <location>
        <begin position="635"/>
        <end position="654"/>
    </location>
</feature>
<sequence length="705" mass="80188">MSRRTVSSTASRTSASSRTTTSRYPPGTPSFDGYSYSRSSFDSLGYDEYSRCSSTHHSSESQESHRYSPLPQTPSTRFAPSDSSRSTYSKHSLRFGSESPDYPSRRSSELSQQGSLRRSSRLSDRSASTLTPKSVTFDPDQVPIEEDEDIQAYAVQDTRHVSGSRHPNDNTPYLRRVFDDVTREAEQVQHACRDSFRGWGYVAILALILVPSLYYGRSTVSDAIQLLRQLCGQLVIASDKIKHHTSIRSGPSNELNFMAHIEPIWDEYSEILENTDYETWFDDVRDAEDVITAIWNTISESESETAADTQQITKMKGYIDYRMALRKRAEVNFENFLLARTHVVGEMIEVSKAWNRYVQGIPGLNDASFAPLHTGGVVDFAPPIQETEDGGKVWTPRNGTSYLLSHAAHVLLNRMITLHKTLYIIRELPTGMINMDISLPDVLDVPLEKKSNGERKLFAVNDISTAKELEEKFIDRLQNKSPEGNLWNNGRIHSTSLQILLENLTGLQKDLIEIEHKLTSLKKRLEADIKIEHQRSLSPEPIAVEKGRLVWIQNIPELLESWAKMLEKPAASYARAKQRFDRLKFNMAQLGHRQEVIKWRRENCGGTTCFEVAPDRAWGRFFGAAQHGLGFGNHGETRKPFARRPAREERKVSGDGEVTEVVEVQDRGFYEKMCCGEARENVWLDLLRFGATELVYLDPYRDERT</sequence>
<keyword evidence="5" id="KW-1185">Reference proteome</keyword>
<protein>
    <submittedName>
        <fullName evidence="4">Uncharacterized protein</fullName>
    </submittedName>
</protein>
<keyword evidence="1" id="KW-0175">Coiled coil</keyword>
<gene>
    <name evidence="4" type="ORF">SCAR479_00559</name>
</gene>
<feature type="compositionally biased region" description="Low complexity" evidence="2">
    <location>
        <begin position="1"/>
        <end position="23"/>
    </location>
</feature>
<reference evidence="4 5" key="1">
    <citation type="submission" date="2024-02" db="EMBL/GenBank/DDBJ databases">
        <title>First draft genome assembly of two strains of Seiridium cardinale.</title>
        <authorList>
            <person name="Emiliani G."/>
            <person name="Scali E."/>
        </authorList>
    </citation>
    <scope>NUCLEOTIDE SEQUENCE [LARGE SCALE GENOMIC DNA]</scope>
    <source>
        <strain evidence="4 5">BM-138-000479</strain>
    </source>
</reference>
<dbReference type="EMBL" id="JARVKM010000001">
    <property type="protein sequence ID" value="KAK9784000.1"/>
    <property type="molecule type" value="Genomic_DNA"/>
</dbReference>
<name>A0ABR2YA08_9PEZI</name>
<organism evidence="4 5">
    <name type="scientific">Seiridium cardinale</name>
    <dbReference type="NCBI Taxonomy" id="138064"/>
    <lineage>
        <taxon>Eukaryota</taxon>
        <taxon>Fungi</taxon>
        <taxon>Dikarya</taxon>
        <taxon>Ascomycota</taxon>
        <taxon>Pezizomycotina</taxon>
        <taxon>Sordariomycetes</taxon>
        <taxon>Xylariomycetidae</taxon>
        <taxon>Amphisphaeriales</taxon>
        <taxon>Sporocadaceae</taxon>
        <taxon>Seiridium</taxon>
    </lineage>
</organism>
<evidence type="ECO:0000256" key="1">
    <source>
        <dbReference type="SAM" id="Coils"/>
    </source>
</evidence>
<comment type="caution">
    <text evidence="4">The sequence shown here is derived from an EMBL/GenBank/DDBJ whole genome shotgun (WGS) entry which is preliminary data.</text>
</comment>
<keyword evidence="3" id="KW-1133">Transmembrane helix</keyword>
<feature type="coiled-coil region" evidence="1">
    <location>
        <begin position="497"/>
        <end position="524"/>
    </location>
</feature>
<feature type="region of interest" description="Disordered" evidence="2">
    <location>
        <begin position="1"/>
        <end position="143"/>
    </location>
</feature>
<feature type="region of interest" description="Disordered" evidence="2">
    <location>
        <begin position="633"/>
        <end position="654"/>
    </location>
</feature>
<evidence type="ECO:0000313" key="5">
    <source>
        <dbReference type="Proteomes" id="UP001465668"/>
    </source>
</evidence>
<keyword evidence="3" id="KW-0812">Transmembrane</keyword>
<feature type="compositionally biased region" description="Polar residues" evidence="2">
    <location>
        <begin position="73"/>
        <end position="90"/>
    </location>
</feature>
<keyword evidence="3" id="KW-0472">Membrane</keyword>
<dbReference type="Proteomes" id="UP001465668">
    <property type="component" value="Unassembled WGS sequence"/>
</dbReference>